<gene>
    <name evidence="3" type="ORF">NLI96_g1760</name>
</gene>
<dbReference type="AlphaFoldDB" id="A0AAD5VEA7"/>
<keyword evidence="4" id="KW-1185">Reference proteome</keyword>
<evidence type="ECO:0000313" key="4">
    <source>
        <dbReference type="Proteomes" id="UP001212997"/>
    </source>
</evidence>
<reference evidence="3" key="1">
    <citation type="submission" date="2022-07" db="EMBL/GenBank/DDBJ databases">
        <title>Genome Sequence of Physisporinus lineatus.</title>
        <authorList>
            <person name="Buettner E."/>
        </authorList>
    </citation>
    <scope>NUCLEOTIDE SEQUENCE</scope>
    <source>
        <strain evidence="3">VT162</strain>
    </source>
</reference>
<proteinExistence type="predicted"/>
<accession>A0AAD5VEA7</accession>
<comment type="caution">
    <text evidence="3">The sequence shown here is derived from an EMBL/GenBank/DDBJ whole genome shotgun (WGS) entry which is preliminary data.</text>
</comment>
<protein>
    <recommendedName>
        <fullName evidence="2">DUF7918 domain-containing protein</fullName>
    </recommendedName>
</protein>
<evidence type="ECO:0000313" key="3">
    <source>
        <dbReference type="EMBL" id="KAJ3489990.1"/>
    </source>
</evidence>
<dbReference type="PANTHER" id="PTHR36223:SF1">
    <property type="entry name" value="TRANSCRIPTION ELONGATION FACTOR EAF N-TERMINAL DOMAIN-CONTAINING PROTEIN"/>
    <property type="match status" value="1"/>
</dbReference>
<feature type="region of interest" description="Disordered" evidence="1">
    <location>
        <begin position="215"/>
        <end position="277"/>
    </location>
</feature>
<dbReference type="PANTHER" id="PTHR36223">
    <property type="entry name" value="BETA-LACTAMASE-TYPE TRANSPEPTIDASE FOLD DOMAIN CONTAINING PROTEIN"/>
    <property type="match status" value="1"/>
</dbReference>
<feature type="compositionally biased region" description="Basic and acidic residues" evidence="1">
    <location>
        <begin position="243"/>
        <end position="255"/>
    </location>
</feature>
<dbReference type="EMBL" id="JANAWD010000035">
    <property type="protein sequence ID" value="KAJ3489990.1"/>
    <property type="molecule type" value="Genomic_DNA"/>
</dbReference>
<dbReference type="Proteomes" id="UP001212997">
    <property type="component" value="Unassembled WGS sequence"/>
</dbReference>
<dbReference type="InterPro" id="IPR057678">
    <property type="entry name" value="DUF7918"/>
</dbReference>
<dbReference type="Pfam" id="PF25534">
    <property type="entry name" value="DUF7918"/>
    <property type="match status" value="1"/>
</dbReference>
<sequence>MPKFKGFEAYITDEKWNPLEEFMIEEFEDEKLVTCYVPSVSNQRFCIIARCHTRLKDSLCWTSIIHVDGTEIAYYLCGPSPDDTCDLSTVNASENTGRPLTFSNLKLTDNDEEVDGTADDLESLGTITVYFARFCASGESESTTSAIAANLKDQVLHERNKKAGCHRVSLGDPIPVVAKPRAALIGDLLDSTDSPQFRIMFRYRPIDLLQAQDIAPRPEPIPGKDANPDEPSEGGEGSSGGKRNADGDLPHSKSRPEKKRRVKMEDGEVANMRVRDLHPALAGGPSDIFVSRKRWSGSSAKLSAQPLILGRLPRAELVALDYFKLALEAPPHKYQVPGLHWQT</sequence>
<feature type="domain" description="DUF7918" evidence="2">
    <location>
        <begin position="18"/>
        <end position="217"/>
    </location>
</feature>
<evidence type="ECO:0000256" key="1">
    <source>
        <dbReference type="SAM" id="MobiDB-lite"/>
    </source>
</evidence>
<name>A0AAD5VEA7_9APHY</name>
<evidence type="ECO:0000259" key="2">
    <source>
        <dbReference type="Pfam" id="PF25534"/>
    </source>
</evidence>
<organism evidence="3 4">
    <name type="scientific">Meripilus lineatus</name>
    <dbReference type="NCBI Taxonomy" id="2056292"/>
    <lineage>
        <taxon>Eukaryota</taxon>
        <taxon>Fungi</taxon>
        <taxon>Dikarya</taxon>
        <taxon>Basidiomycota</taxon>
        <taxon>Agaricomycotina</taxon>
        <taxon>Agaricomycetes</taxon>
        <taxon>Polyporales</taxon>
        <taxon>Meripilaceae</taxon>
        <taxon>Meripilus</taxon>
    </lineage>
</organism>